<name>A0A0P7ZTF4_9CYAN</name>
<feature type="region of interest" description="Disordered" evidence="1">
    <location>
        <begin position="1"/>
        <end position="34"/>
    </location>
</feature>
<dbReference type="EMBL" id="LJZR01000004">
    <property type="protein sequence ID" value="KPQ36838.1"/>
    <property type="molecule type" value="Genomic_DNA"/>
</dbReference>
<feature type="region of interest" description="Disordered" evidence="1">
    <location>
        <begin position="47"/>
        <end position="105"/>
    </location>
</feature>
<reference evidence="2 3" key="1">
    <citation type="submission" date="2015-09" db="EMBL/GenBank/DDBJ databases">
        <title>Identification and resolution of microdiversity through metagenomic sequencing of parallel consortia.</title>
        <authorList>
            <person name="Nelson W.C."/>
            <person name="Romine M.F."/>
            <person name="Lindemann S.R."/>
        </authorList>
    </citation>
    <scope>NUCLEOTIDE SEQUENCE [LARGE SCALE GENOMIC DNA]</scope>
    <source>
        <strain evidence="2">Ana</strain>
    </source>
</reference>
<protein>
    <submittedName>
        <fullName evidence="2">Uncharacterized protein</fullName>
    </submittedName>
</protein>
<evidence type="ECO:0000313" key="2">
    <source>
        <dbReference type="EMBL" id="KPQ36838.1"/>
    </source>
</evidence>
<proteinExistence type="predicted"/>
<accession>A0A0P7ZTF4</accession>
<sequence>MSHSRSPHPPYPRTGSSNSAKSKPKKSLPKPLKQLVRWLLKKDSIQKNGIQKNGIQKNGIQKNGIQKNGIQKNAVKAVKTQTAQTRRERSVQSSRSPHKVPPKTSLNMPQKVFWAGGSVATLAVLAIVPGQVGSQAIAPSTCQQVIQSGAEISRDKLSRLAAIPQGTPLTAVREVLDQPYCLLPVPDAMSDAEKNETTKKENPEKTDSQAANGSSREAYPLAFDPTAWVVVNYEAEAYAGYDFVFKP</sequence>
<comment type="caution">
    <text evidence="2">The sequence shown here is derived from an EMBL/GenBank/DDBJ whole genome shotgun (WGS) entry which is preliminary data.</text>
</comment>
<evidence type="ECO:0000256" key="1">
    <source>
        <dbReference type="SAM" id="MobiDB-lite"/>
    </source>
</evidence>
<feature type="compositionally biased region" description="Polar residues" evidence="1">
    <location>
        <begin position="47"/>
        <end position="71"/>
    </location>
</feature>
<feature type="region of interest" description="Disordered" evidence="1">
    <location>
        <begin position="191"/>
        <end position="217"/>
    </location>
</feature>
<feature type="compositionally biased region" description="Basic and acidic residues" evidence="1">
    <location>
        <begin position="191"/>
        <end position="207"/>
    </location>
</feature>
<dbReference type="AlphaFoldDB" id="A0A0P7ZTF4"/>
<gene>
    <name evidence="2" type="ORF">HLUCCA11_04930</name>
</gene>
<evidence type="ECO:0000313" key="3">
    <source>
        <dbReference type="Proteomes" id="UP000050465"/>
    </source>
</evidence>
<organism evidence="2 3">
    <name type="scientific">Phormidesmis priestleyi Ana</name>
    <dbReference type="NCBI Taxonomy" id="1666911"/>
    <lineage>
        <taxon>Bacteria</taxon>
        <taxon>Bacillati</taxon>
        <taxon>Cyanobacteriota</taxon>
        <taxon>Cyanophyceae</taxon>
        <taxon>Leptolyngbyales</taxon>
        <taxon>Leptolyngbyaceae</taxon>
        <taxon>Phormidesmis</taxon>
    </lineage>
</organism>
<dbReference type="Proteomes" id="UP000050465">
    <property type="component" value="Unassembled WGS sequence"/>
</dbReference>